<dbReference type="Pfam" id="PF02458">
    <property type="entry name" value="Transferase"/>
    <property type="match status" value="2"/>
</dbReference>
<dbReference type="STRING" id="40148.A0A0D9YSD3"/>
<reference evidence="4" key="1">
    <citation type="submission" date="2015-04" db="UniProtKB">
        <authorList>
            <consortium name="EnsemblPlants"/>
        </authorList>
    </citation>
    <scope>IDENTIFICATION</scope>
</reference>
<evidence type="ECO:0000256" key="2">
    <source>
        <dbReference type="ARBA" id="ARBA00023315"/>
    </source>
</evidence>
<dbReference type="eggNOG" id="ENOG502QPXT">
    <property type="taxonomic scope" value="Eukaryota"/>
</dbReference>
<dbReference type="HOGENOM" id="CLU_014546_7_0_1"/>
<sequence length="328" mass="35510">MAPATQMAAPPPRGGSFRVLRTARVAPSSPDGVPSLRQRAVPLTFLDAMWLPTPPVDRVFLYRLGAADDDVDAVLSRLADSLSRVLHVFYPLAGRFRLTPGKTNRYELFYQPGDAVAFTVAEHDDGVGVDELAADDPREVAKIAPLAPELPDGGAVARRRRQQAPRHFHAVRRDPSEHQGYSRRRGGAPHCVGPCFASAPKKEIAAADAEDGLFTTCAAIAAAIDEGTRYDPGYWERCREHVRGMSTSDGPPLAVAGSPRFRVYDVDFGFGRPAKVDVVSVAKTWAISVAEGRGGGIEVGVGLPPERMERFRRCFTDAVTWAIVAVVQ</sequence>
<dbReference type="Gramene" id="OGLUM02G17100.1">
    <property type="protein sequence ID" value="OGLUM02G17100.1"/>
    <property type="gene ID" value="OGLUM02G17100"/>
</dbReference>
<evidence type="ECO:0000313" key="5">
    <source>
        <dbReference type="Proteomes" id="UP000026961"/>
    </source>
</evidence>
<dbReference type="PANTHER" id="PTHR31625">
    <property type="match status" value="1"/>
</dbReference>
<evidence type="ECO:0000256" key="1">
    <source>
        <dbReference type="ARBA" id="ARBA00022679"/>
    </source>
</evidence>
<dbReference type="Gene3D" id="3.30.559.10">
    <property type="entry name" value="Chloramphenicol acetyltransferase-like domain"/>
    <property type="match status" value="2"/>
</dbReference>
<protein>
    <submittedName>
        <fullName evidence="4">Uncharacterized protein</fullName>
    </submittedName>
</protein>
<dbReference type="AlphaFoldDB" id="A0A0D9YSD3"/>
<dbReference type="Proteomes" id="UP000026961">
    <property type="component" value="Chromosome 2"/>
</dbReference>
<name>A0A0D9YSD3_9ORYZ</name>
<reference evidence="4" key="2">
    <citation type="submission" date="2018-05" db="EMBL/GenBank/DDBJ databases">
        <title>OgluRS3 (Oryza glumaepatula Reference Sequence Version 3).</title>
        <authorList>
            <person name="Zhang J."/>
            <person name="Kudrna D."/>
            <person name="Lee S."/>
            <person name="Talag J."/>
            <person name="Welchert J."/>
            <person name="Wing R.A."/>
        </authorList>
    </citation>
    <scope>NUCLEOTIDE SEQUENCE [LARGE SCALE GENOMIC DNA]</scope>
</reference>
<keyword evidence="2" id="KW-0012">Acyltransferase</keyword>
<evidence type="ECO:0000256" key="3">
    <source>
        <dbReference type="SAM" id="MobiDB-lite"/>
    </source>
</evidence>
<organism evidence="4">
    <name type="scientific">Oryza glumipatula</name>
    <dbReference type="NCBI Taxonomy" id="40148"/>
    <lineage>
        <taxon>Eukaryota</taxon>
        <taxon>Viridiplantae</taxon>
        <taxon>Streptophyta</taxon>
        <taxon>Embryophyta</taxon>
        <taxon>Tracheophyta</taxon>
        <taxon>Spermatophyta</taxon>
        <taxon>Magnoliopsida</taxon>
        <taxon>Liliopsida</taxon>
        <taxon>Poales</taxon>
        <taxon>Poaceae</taxon>
        <taxon>BOP clade</taxon>
        <taxon>Oryzoideae</taxon>
        <taxon>Oryzeae</taxon>
        <taxon>Oryzinae</taxon>
        <taxon>Oryza</taxon>
    </lineage>
</organism>
<dbReference type="EnsemblPlants" id="OGLUM02G17100.1">
    <property type="protein sequence ID" value="OGLUM02G17100.1"/>
    <property type="gene ID" value="OGLUM02G17100"/>
</dbReference>
<keyword evidence="5" id="KW-1185">Reference proteome</keyword>
<feature type="region of interest" description="Disordered" evidence="3">
    <location>
        <begin position="164"/>
        <end position="185"/>
    </location>
</feature>
<evidence type="ECO:0000313" key="4">
    <source>
        <dbReference type="EnsemblPlants" id="OGLUM02G17100.1"/>
    </source>
</evidence>
<dbReference type="GO" id="GO:0050734">
    <property type="term" value="F:hydroxycinnamoyltransferase activity"/>
    <property type="evidence" value="ECO:0007669"/>
    <property type="project" value="UniProtKB-ARBA"/>
</dbReference>
<dbReference type="InterPro" id="IPR051504">
    <property type="entry name" value="Plant_metabolite_acyltrans"/>
</dbReference>
<keyword evidence="1" id="KW-0808">Transferase</keyword>
<accession>A0A0D9YSD3</accession>
<proteinExistence type="predicted"/>
<dbReference type="InterPro" id="IPR023213">
    <property type="entry name" value="CAT-like_dom_sf"/>
</dbReference>